<keyword evidence="5" id="KW-1185">Reference proteome</keyword>
<feature type="region of interest" description="Disordered" evidence="2">
    <location>
        <begin position="596"/>
        <end position="617"/>
    </location>
</feature>
<dbReference type="CDD" id="cd22686">
    <property type="entry name" value="FHA_AGGF1"/>
    <property type="match status" value="1"/>
</dbReference>
<evidence type="ECO:0000313" key="6">
    <source>
        <dbReference type="RefSeq" id="XP_031749752.1"/>
    </source>
</evidence>
<feature type="compositionally biased region" description="Polar residues" evidence="2">
    <location>
        <begin position="29"/>
        <end position="40"/>
    </location>
</feature>
<dbReference type="CTD" id="55109"/>
<dbReference type="Xenbase" id="XB-GENE-6052300">
    <property type="gene designation" value="aggf1"/>
</dbReference>
<feature type="compositionally biased region" description="Basic and acidic residues" evidence="2">
    <location>
        <begin position="630"/>
        <end position="639"/>
    </location>
</feature>
<accession>A0A8J1IVX9</accession>
<dbReference type="RefSeq" id="XP_031749752.1">
    <property type="nucleotide sequence ID" value="XM_031893892.1"/>
</dbReference>
<feature type="compositionally biased region" description="Basic and acidic residues" evidence="2">
    <location>
        <begin position="305"/>
        <end position="315"/>
    </location>
</feature>
<feature type="region of interest" description="Disordered" evidence="2">
    <location>
        <begin position="1"/>
        <end position="62"/>
    </location>
</feature>
<dbReference type="Proteomes" id="UP000008143">
    <property type="component" value="Chromosome 1"/>
</dbReference>
<dbReference type="Pfam" id="PF17780">
    <property type="entry name" value="OCRE"/>
    <property type="match status" value="1"/>
</dbReference>
<dbReference type="Pfam" id="PF00498">
    <property type="entry name" value="FHA"/>
    <property type="match status" value="1"/>
</dbReference>
<dbReference type="SMART" id="SM00443">
    <property type="entry name" value="G_patch"/>
    <property type="match status" value="1"/>
</dbReference>
<dbReference type="InterPro" id="IPR053027">
    <property type="entry name" value="AGGF1"/>
</dbReference>
<dbReference type="PANTHER" id="PTHR23106">
    <property type="entry name" value="ANGIOGENIC FACTOR WITH G PATCH AND FHA DOMAINS 1"/>
    <property type="match status" value="1"/>
</dbReference>
<dbReference type="InterPro" id="IPR000467">
    <property type="entry name" value="G_patch_dom"/>
</dbReference>
<dbReference type="Pfam" id="PF01585">
    <property type="entry name" value="G-patch"/>
    <property type="match status" value="1"/>
</dbReference>
<dbReference type="SUPFAM" id="SSF49879">
    <property type="entry name" value="SMAD/FHA domain"/>
    <property type="match status" value="1"/>
</dbReference>
<dbReference type="InterPro" id="IPR041591">
    <property type="entry name" value="OCRE"/>
</dbReference>
<dbReference type="GeneID" id="100145680"/>
<evidence type="ECO:0000313" key="5">
    <source>
        <dbReference type="Proteomes" id="UP000008143"/>
    </source>
</evidence>
<dbReference type="CDD" id="cd16164">
    <property type="entry name" value="OCRE_VG5Q"/>
    <property type="match status" value="1"/>
</dbReference>
<dbReference type="SMART" id="SM00240">
    <property type="entry name" value="FHA"/>
    <property type="match status" value="1"/>
</dbReference>
<evidence type="ECO:0000256" key="1">
    <source>
        <dbReference type="SAM" id="Coils"/>
    </source>
</evidence>
<dbReference type="PANTHER" id="PTHR23106:SF24">
    <property type="entry name" value="ANGIOGENIC FACTOR WITH G PATCH AND FHA DOMAINS 1"/>
    <property type="match status" value="1"/>
</dbReference>
<dbReference type="PROSITE" id="PS50006">
    <property type="entry name" value="FHA_DOMAIN"/>
    <property type="match status" value="1"/>
</dbReference>
<feature type="domain" description="G-patch" evidence="4">
    <location>
        <begin position="557"/>
        <end position="603"/>
    </location>
</feature>
<dbReference type="AlphaFoldDB" id="A0A8J1IVX9"/>
<reference evidence="6" key="1">
    <citation type="submission" date="2025-08" db="UniProtKB">
        <authorList>
            <consortium name="RefSeq"/>
        </authorList>
    </citation>
    <scope>IDENTIFICATION</scope>
    <source>
        <strain evidence="6">Nigerian</strain>
        <tissue evidence="6">Liver and blood</tissue>
    </source>
</reference>
<evidence type="ECO:0000313" key="7">
    <source>
        <dbReference type="Xenbase" id="XB-GENE-6052300"/>
    </source>
</evidence>
<dbReference type="Gene3D" id="2.60.200.20">
    <property type="match status" value="1"/>
</dbReference>
<sequence length="651" mass="72682">MVRHGELPTAESSDPAELSPLPTAPVTLQPDTLQVPSSWESPEGSPKASPLPQGPESALAPSGDTTAALCLRVRTLEAELETCRQELRDIQRRLSHSERLHRCTETRNLELQKQVEQLSRELHERKRAEQTAQEVQTDGYYGWAQSDYCSSGNDYSGFAPGMSEQVSVTEDSNSSQVVAEAVLNKAGASSGQFVEEVQEDTVYAQQAEEEQGCSLADSLRATAEAAVTQTGFVYDENTGMYYDHSTGFYYDSESQLYYDGTTGIYYYCDVDSGRYLYHSRVDLQSFTDTNPQPTKDKRSKKKRRDPASMEKEEEKVHNLADTMASLKISTLGYTPYNKDPERIWPPCIRVTVVRSPVLQKGTLFIITADKTATIGREKDLGHTIRIPELGISKFHAEVYFDHNLQSYVLVDQGSQNGTVINGNHILQPKEVSQPCVLQHGDEVKFGETVLSFHVHPGSETCDGCEPGQVRAHLRLNKKEEHSAGPVLTKEGKELLRKQGLKKIRAKYGLQSADYEDNKVLTNPKYKDRAGRRRQVVGSDGTFQKEEAPASVHVEINDNNKGRKMLEKMGWKKGEGLGKSSDGIRDPIQLQLRKKKAGLGAQNPTSIEDIQPTTQNKKNWEKARERYAEAFPDAKTKNETKTSVTWIKGSIE</sequence>
<name>A0A8J1IVX9_XENTR</name>
<evidence type="ECO:0000259" key="4">
    <source>
        <dbReference type="PROSITE" id="PS50174"/>
    </source>
</evidence>
<evidence type="ECO:0000256" key="2">
    <source>
        <dbReference type="SAM" id="MobiDB-lite"/>
    </source>
</evidence>
<keyword evidence="1" id="KW-0175">Coiled coil</keyword>
<feature type="compositionally biased region" description="Polar residues" evidence="2">
    <location>
        <begin position="601"/>
        <end position="616"/>
    </location>
</feature>
<organism evidence="5 6">
    <name type="scientific">Xenopus tropicalis</name>
    <name type="common">Western clawed frog</name>
    <name type="synonym">Silurana tropicalis</name>
    <dbReference type="NCBI Taxonomy" id="8364"/>
    <lineage>
        <taxon>Eukaryota</taxon>
        <taxon>Metazoa</taxon>
        <taxon>Chordata</taxon>
        <taxon>Craniata</taxon>
        <taxon>Vertebrata</taxon>
        <taxon>Euteleostomi</taxon>
        <taxon>Amphibia</taxon>
        <taxon>Batrachia</taxon>
        <taxon>Anura</taxon>
        <taxon>Pipoidea</taxon>
        <taxon>Pipidae</taxon>
        <taxon>Xenopodinae</taxon>
        <taxon>Xenopus</taxon>
        <taxon>Silurana</taxon>
    </lineage>
</organism>
<dbReference type="InterPro" id="IPR008984">
    <property type="entry name" value="SMAD_FHA_dom_sf"/>
</dbReference>
<feature type="domain" description="FHA" evidence="3">
    <location>
        <begin position="372"/>
        <end position="425"/>
    </location>
</feature>
<protein>
    <submittedName>
        <fullName evidence="6">Angiogenic factor with G patch and FHA domains 1 isoform X4</fullName>
    </submittedName>
</protein>
<gene>
    <name evidence="6 7" type="primary">aggf1</name>
</gene>
<dbReference type="InterPro" id="IPR035624">
    <property type="entry name" value="AGGF1_OCRE"/>
</dbReference>
<dbReference type="GO" id="GO:0003676">
    <property type="term" value="F:nucleic acid binding"/>
    <property type="evidence" value="ECO:0007669"/>
    <property type="project" value="InterPro"/>
</dbReference>
<dbReference type="AGR" id="Xenbase:XB-GENE-6052300"/>
<proteinExistence type="predicted"/>
<dbReference type="InterPro" id="IPR000253">
    <property type="entry name" value="FHA_dom"/>
</dbReference>
<feature type="coiled-coil region" evidence="1">
    <location>
        <begin position="73"/>
        <end position="138"/>
    </location>
</feature>
<feature type="region of interest" description="Disordered" evidence="2">
    <location>
        <begin position="286"/>
        <end position="315"/>
    </location>
</feature>
<dbReference type="PROSITE" id="PS50174">
    <property type="entry name" value="G_PATCH"/>
    <property type="match status" value="1"/>
</dbReference>
<feature type="region of interest" description="Disordered" evidence="2">
    <location>
        <begin position="630"/>
        <end position="651"/>
    </location>
</feature>
<evidence type="ECO:0000259" key="3">
    <source>
        <dbReference type="PROSITE" id="PS50006"/>
    </source>
</evidence>